<sequence length="305" mass="34388">MAFQGVGACHRVAGRTVLLRQPRSFSTSSALLSSNYVPPESPSYIRLPPTPQSEDPSRPRVRGSLPIPRNIFSGRHGQRKLDPGYVEKTAPVGKKPEGAVSDVQQWKAAMANTRRSNLQRGLRALGDRRKWNDAQREARLDRKLQEHREAVNAPERKDDRVTRGTVLDAVLDTKVYPDPDRFKRAQRSRANVISRENAKREARRDALVELYMNASKFIVTEKDLQTEIDKVFSEDYFKKLGQSAARYGSMQSTWEVYGKPLSISQMLARTTGSAKPMSATGETEFDRSVKRQKTVSEELTGGRMP</sequence>
<feature type="region of interest" description="Disordered" evidence="1">
    <location>
        <begin position="272"/>
        <end position="305"/>
    </location>
</feature>
<dbReference type="AlphaFoldDB" id="A0A8K0WSF9"/>
<reference evidence="2" key="1">
    <citation type="journal article" date="2021" name="Nat. Commun.">
        <title>Genetic determinants of endophytism in the Arabidopsis root mycobiome.</title>
        <authorList>
            <person name="Mesny F."/>
            <person name="Miyauchi S."/>
            <person name="Thiergart T."/>
            <person name="Pickel B."/>
            <person name="Atanasova L."/>
            <person name="Karlsson M."/>
            <person name="Huettel B."/>
            <person name="Barry K.W."/>
            <person name="Haridas S."/>
            <person name="Chen C."/>
            <person name="Bauer D."/>
            <person name="Andreopoulos W."/>
            <person name="Pangilinan J."/>
            <person name="LaButti K."/>
            <person name="Riley R."/>
            <person name="Lipzen A."/>
            <person name="Clum A."/>
            <person name="Drula E."/>
            <person name="Henrissat B."/>
            <person name="Kohler A."/>
            <person name="Grigoriev I.V."/>
            <person name="Martin F.M."/>
            <person name="Hacquard S."/>
        </authorList>
    </citation>
    <scope>NUCLEOTIDE SEQUENCE</scope>
    <source>
        <strain evidence="2">MPI-CAGE-CH-0235</strain>
    </source>
</reference>
<dbReference type="Pfam" id="PF26163">
    <property type="entry name" value="mS26"/>
    <property type="match status" value="1"/>
</dbReference>
<evidence type="ECO:0000256" key="1">
    <source>
        <dbReference type="SAM" id="MobiDB-lite"/>
    </source>
</evidence>
<organism evidence="2 3">
    <name type="scientific">Stachybotrys elegans</name>
    <dbReference type="NCBI Taxonomy" id="80388"/>
    <lineage>
        <taxon>Eukaryota</taxon>
        <taxon>Fungi</taxon>
        <taxon>Dikarya</taxon>
        <taxon>Ascomycota</taxon>
        <taxon>Pezizomycotina</taxon>
        <taxon>Sordariomycetes</taxon>
        <taxon>Hypocreomycetidae</taxon>
        <taxon>Hypocreales</taxon>
        <taxon>Stachybotryaceae</taxon>
        <taxon>Stachybotrys</taxon>
    </lineage>
</organism>
<proteinExistence type="predicted"/>
<evidence type="ECO:0000313" key="3">
    <source>
        <dbReference type="Proteomes" id="UP000813444"/>
    </source>
</evidence>
<dbReference type="Proteomes" id="UP000813444">
    <property type="component" value="Unassembled WGS sequence"/>
</dbReference>
<dbReference type="OrthoDB" id="5223508at2759"/>
<comment type="caution">
    <text evidence="2">The sequence shown here is derived from an EMBL/GenBank/DDBJ whole genome shotgun (WGS) entry which is preliminary data.</text>
</comment>
<feature type="region of interest" description="Disordered" evidence="1">
    <location>
        <begin position="29"/>
        <end position="83"/>
    </location>
</feature>
<keyword evidence="3" id="KW-1185">Reference proteome</keyword>
<gene>
    <name evidence="2" type="ORF">B0I35DRAFT_477892</name>
</gene>
<evidence type="ECO:0000313" key="2">
    <source>
        <dbReference type="EMBL" id="KAH7321409.1"/>
    </source>
</evidence>
<protein>
    <submittedName>
        <fullName evidence="2">Uncharacterized protein</fullName>
    </submittedName>
</protein>
<accession>A0A8K0WSF9</accession>
<dbReference type="CDD" id="cd23703">
    <property type="entry name" value="mS26_PET12"/>
    <property type="match status" value="1"/>
</dbReference>
<name>A0A8K0WSF9_9HYPO</name>
<dbReference type="EMBL" id="JAGPNK010000005">
    <property type="protein sequence ID" value="KAH7321409.1"/>
    <property type="molecule type" value="Genomic_DNA"/>
</dbReference>
<dbReference type="InterPro" id="IPR058940">
    <property type="entry name" value="mS26_fungi"/>
</dbReference>